<keyword evidence="2" id="KW-1185">Reference proteome</keyword>
<protein>
    <submittedName>
        <fullName evidence="1">Uncharacterized protein</fullName>
    </submittedName>
</protein>
<evidence type="ECO:0000313" key="2">
    <source>
        <dbReference type="Proteomes" id="UP000238392"/>
    </source>
</evidence>
<organism evidence="1 2">
    <name type="scientific">Donghicola tyrosinivorans</name>
    <dbReference type="NCBI Taxonomy" id="1652492"/>
    <lineage>
        <taxon>Bacteria</taxon>
        <taxon>Pseudomonadati</taxon>
        <taxon>Pseudomonadota</taxon>
        <taxon>Alphaproteobacteria</taxon>
        <taxon>Rhodobacterales</taxon>
        <taxon>Roseobacteraceae</taxon>
        <taxon>Donghicola</taxon>
    </lineage>
</organism>
<comment type="caution">
    <text evidence="1">The sequence shown here is derived from an EMBL/GenBank/DDBJ whole genome shotgun (WGS) entry which is preliminary data.</text>
</comment>
<name>A0A2T0X5H3_9RHOB</name>
<proteinExistence type="predicted"/>
<reference evidence="1 2" key="1">
    <citation type="submission" date="2018-03" db="EMBL/GenBank/DDBJ databases">
        <title>Genomic Encyclopedia of Archaeal and Bacterial Type Strains, Phase II (KMG-II): from individual species to whole genera.</title>
        <authorList>
            <person name="Goeker M."/>
        </authorList>
    </citation>
    <scope>NUCLEOTIDE SEQUENCE [LARGE SCALE GENOMIC DNA]</scope>
    <source>
        <strain evidence="1 2">DSM 100212</strain>
    </source>
</reference>
<gene>
    <name evidence="1" type="ORF">CLV74_101317</name>
</gene>
<evidence type="ECO:0000313" key="1">
    <source>
        <dbReference type="EMBL" id="PRY94181.1"/>
    </source>
</evidence>
<dbReference type="RefSeq" id="WP_106262446.1">
    <property type="nucleotide sequence ID" value="NZ_PVTQ01000001.1"/>
</dbReference>
<dbReference type="Proteomes" id="UP000238392">
    <property type="component" value="Unassembled WGS sequence"/>
</dbReference>
<dbReference type="EMBL" id="PVTQ01000001">
    <property type="protein sequence ID" value="PRY94181.1"/>
    <property type="molecule type" value="Genomic_DNA"/>
</dbReference>
<dbReference type="AlphaFoldDB" id="A0A2T0X5H3"/>
<accession>A0A2T0X5H3</accession>
<sequence>MQFLLNNDLVAPKEVRRGVGGLTAQFPRQYNSWLVNEAFEGAGCLTVLAEGRALRAYEIVELKLGSSDLEVTLKRHADQPKLH</sequence>